<dbReference type="PANTHER" id="PTHR43413:SF1">
    <property type="entry name" value="SIROHEME DECARBOXYLASE NIRL SUBUNIT"/>
    <property type="match status" value="1"/>
</dbReference>
<dbReference type="PANTHER" id="PTHR43413">
    <property type="entry name" value="TRANSCRIPTIONAL REGULATOR, ASNC FAMILY"/>
    <property type="match status" value="1"/>
</dbReference>
<evidence type="ECO:0000259" key="6">
    <source>
        <dbReference type="Pfam" id="PF17805"/>
    </source>
</evidence>
<organism evidence="8 9">
    <name type="scientific">Clostridium bovifaecis</name>
    <dbReference type="NCBI Taxonomy" id="2184719"/>
    <lineage>
        <taxon>Bacteria</taxon>
        <taxon>Bacillati</taxon>
        <taxon>Bacillota</taxon>
        <taxon>Clostridia</taxon>
        <taxon>Eubacteriales</taxon>
        <taxon>Clostridiaceae</taxon>
        <taxon>Clostridium</taxon>
    </lineage>
</organism>
<dbReference type="InterPro" id="IPR050684">
    <property type="entry name" value="HTH-Siroheme_Decarb"/>
</dbReference>
<dbReference type="InterPro" id="IPR040523">
    <property type="entry name" value="AsnC_trans_reg2"/>
</dbReference>
<name>A0A6I6F1J8_9CLOT</name>
<proteinExistence type="inferred from homology"/>
<evidence type="ECO:0000256" key="1">
    <source>
        <dbReference type="ARBA" id="ARBA00023239"/>
    </source>
</evidence>
<dbReference type="Proteomes" id="UP000422764">
    <property type="component" value="Chromosome"/>
</dbReference>
<comment type="pathway">
    <text evidence="2">Porphyrin-containing compound metabolism.</text>
</comment>
<evidence type="ECO:0000259" key="7">
    <source>
        <dbReference type="Pfam" id="PF22451"/>
    </source>
</evidence>
<accession>A0A6I6F1J8</accession>
<reference evidence="8 9" key="1">
    <citation type="submission" date="2019-12" db="EMBL/GenBank/DDBJ databases">
        <title>Genome sequenceing of Clostridium bovifaecis.</title>
        <authorList>
            <person name="Yao Y."/>
        </authorList>
    </citation>
    <scope>NUCLEOTIDE SEQUENCE [LARGE SCALE GENOMIC DNA]</scope>
    <source>
        <strain evidence="8 9">BXX</strain>
    </source>
</reference>
<dbReference type="AlphaFoldDB" id="A0A6I6F1J8"/>
<evidence type="ECO:0000256" key="4">
    <source>
        <dbReference type="ARBA" id="ARBA00023471"/>
    </source>
</evidence>
<dbReference type="Gene3D" id="1.10.10.10">
    <property type="entry name" value="Winged helix-like DNA-binding domain superfamily/Winged helix DNA-binding domain"/>
    <property type="match status" value="1"/>
</dbReference>
<comment type="similarity">
    <text evidence="3">Belongs to the Ahb/Nir family.</text>
</comment>
<evidence type="ECO:0000256" key="5">
    <source>
        <dbReference type="ARBA" id="ARBA00048470"/>
    </source>
</evidence>
<dbReference type="Gene3D" id="3.30.70.3460">
    <property type="match status" value="1"/>
</dbReference>
<evidence type="ECO:0000256" key="3">
    <source>
        <dbReference type="ARBA" id="ARBA00023457"/>
    </source>
</evidence>
<sequence length="150" mass="17535">MKEIEKRILNEIQKGIPIEKRPFLTIAKRLNLEEEQIIECIKGLKQNKCIRRIGAVVDVNKIGAISTLVAIKVKKEDIEKVISIINEYNSVTHNYEREDEYNIWFTLMAATKKELDNLLKEIVGKISIYIDEFLNLPSAEKYKTYVYFNL</sequence>
<gene>
    <name evidence="8" type="ORF">GOM49_05495</name>
</gene>
<dbReference type="EC" id="4.1.1.111" evidence="4"/>
<comment type="catalytic activity">
    <reaction evidence="5">
        <text>siroheme + 2 H(+) = 12,18-didecarboxysiroheme + 2 CO2</text>
        <dbReference type="Rhea" id="RHEA:19093"/>
        <dbReference type="ChEBI" id="CHEBI:15378"/>
        <dbReference type="ChEBI" id="CHEBI:16526"/>
        <dbReference type="ChEBI" id="CHEBI:60052"/>
        <dbReference type="ChEBI" id="CHEBI:140497"/>
        <dbReference type="EC" id="4.1.1.111"/>
    </reaction>
</comment>
<dbReference type="Pfam" id="PF17805">
    <property type="entry name" value="AsnC_trans_reg2"/>
    <property type="match status" value="1"/>
</dbReference>
<evidence type="ECO:0000313" key="9">
    <source>
        <dbReference type="Proteomes" id="UP000422764"/>
    </source>
</evidence>
<dbReference type="InterPro" id="IPR036390">
    <property type="entry name" value="WH_DNA-bd_sf"/>
</dbReference>
<feature type="domain" description="Siroheme decarboxylase AsnC-like ligand binding" evidence="6">
    <location>
        <begin position="62"/>
        <end position="143"/>
    </location>
</feature>
<dbReference type="EMBL" id="CP046522">
    <property type="protein sequence ID" value="QGU94627.1"/>
    <property type="molecule type" value="Genomic_DNA"/>
</dbReference>
<keyword evidence="1" id="KW-0456">Lyase</keyword>
<dbReference type="InterPro" id="IPR036388">
    <property type="entry name" value="WH-like_DNA-bd_sf"/>
</dbReference>
<protein>
    <recommendedName>
        <fullName evidence="4">siroheme decarboxylase</fullName>
        <ecNumber evidence="4">4.1.1.111</ecNumber>
    </recommendedName>
</protein>
<dbReference type="InterPro" id="IPR053953">
    <property type="entry name" value="NirdL-like_HTH"/>
</dbReference>
<keyword evidence="9" id="KW-1185">Reference proteome</keyword>
<dbReference type="GO" id="GO:0016829">
    <property type="term" value="F:lyase activity"/>
    <property type="evidence" value="ECO:0007669"/>
    <property type="project" value="UniProtKB-KW"/>
</dbReference>
<evidence type="ECO:0000256" key="2">
    <source>
        <dbReference type="ARBA" id="ARBA00023444"/>
    </source>
</evidence>
<dbReference type="SUPFAM" id="SSF46785">
    <property type="entry name" value="Winged helix' DNA-binding domain"/>
    <property type="match status" value="1"/>
</dbReference>
<evidence type="ECO:0000313" key="8">
    <source>
        <dbReference type="EMBL" id="QGU94627.1"/>
    </source>
</evidence>
<feature type="domain" description="Siroheme decarboxylase NirL-like HTH" evidence="7">
    <location>
        <begin position="5"/>
        <end position="51"/>
    </location>
</feature>
<dbReference type="Pfam" id="PF22451">
    <property type="entry name" value="NirdL-like_HTH"/>
    <property type="match status" value="1"/>
</dbReference>